<evidence type="ECO:0000256" key="1">
    <source>
        <dbReference type="ARBA" id="ARBA00022737"/>
    </source>
</evidence>
<sequence>MDEPPPLCSLSMLDQDSTDTADGEERSVMDEMLQVATQAKAIKHAAKLAEQKKRTKSFGDGLKKGFFHEAKAKKPAAKATRVPANQDEEDAIPTIRRNPANASLRLPDVQAAMAEMQNLKPDDWMTPAFFEKVAQNPKLCQALKNPRFTAAIQEMATNPTAAIEKYQKDADFGVMFQDFLQFLGHHFEQLAEDEKSLPPPRSMEDIQRHALETMSRTPNEEAQVQRILRDPELQAILGDPAMRDVLETCQSQPGALATYMQDCVFGPKICKLAAAGLVQLHP</sequence>
<evidence type="ECO:0000313" key="5">
    <source>
        <dbReference type="EMBL" id="VFT89998.1"/>
    </source>
</evidence>
<evidence type="ECO:0000256" key="2">
    <source>
        <dbReference type="SAM" id="MobiDB-lite"/>
    </source>
</evidence>
<evidence type="ECO:0000313" key="4">
    <source>
        <dbReference type="EMBL" id="KAF0696076.1"/>
    </source>
</evidence>
<proteinExistence type="predicted"/>
<protein>
    <submittedName>
        <fullName evidence="5">Aste57867_13157 protein</fullName>
    </submittedName>
</protein>
<feature type="domain" description="STI1" evidence="3">
    <location>
        <begin position="230"/>
        <end position="269"/>
    </location>
</feature>
<keyword evidence="6" id="KW-1185">Reference proteome</keyword>
<dbReference type="OrthoDB" id="71407at2759"/>
<dbReference type="SMART" id="SM00727">
    <property type="entry name" value="STI1"/>
    <property type="match status" value="2"/>
</dbReference>
<dbReference type="Gene3D" id="1.10.260.100">
    <property type="match status" value="2"/>
</dbReference>
<dbReference type="InterPro" id="IPR006636">
    <property type="entry name" value="STI1_HS-bd"/>
</dbReference>
<accession>A0A485KXP1</accession>
<gene>
    <name evidence="5" type="primary">Aste57867_13157</name>
    <name evidence="4" type="ORF">As57867_013108</name>
    <name evidence="5" type="ORF">ASTE57867_13157</name>
</gene>
<feature type="region of interest" description="Disordered" evidence="2">
    <location>
        <begin position="1"/>
        <end position="25"/>
    </location>
</feature>
<evidence type="ECO:0000259" key="3">
    <source>
        <dbReference type="SMART" id="SM00727"/>
    </source>
</evidence>
<dbReference type="Pfam" id="PF17830">
    <property type="entry name" value="STI1-HOP_DP"/>
    <property type="match status" value="2"/>
</dbReference>
<dbReference type="EMBL" id="VJMH01005434">
    <property type="protein sequence ID" value="KAF0696076.1"/>
    <property type="molecule type" value="Genomic_DNA"/>
</dbReference>
<name>A0A485KXP1_9STRA</name>
<dbReference type="EMBL" id="CAADRA010005455">
    <property type="protein sequence ID" value="VFT89998.1"/>
    <property type="molecule type" value="Genomic_DNA"/>
</dbReference>
<reference evidence="4" key="2">
    <citation type="submission" date="2019-06" db="EMBL/GenBank/DDBJ databases">
        <title>Genomics analysis of Aphanomyces spp. identifies a new class of oomycete effector associated with host adaptation.</title>
        <authorList>
            <person name="Gaulin E."/>
        </authorList>
    </citation>
    <scope>NUCLEOTIDE SEQUENCE</scope>
    <source>
        <strain evidence="4">CBS 578.67</strain>
    </source>
</reference>
<keyword evidence="1" id="KW-0677">Repeat</keyword>
<evidence type="ECO:0000313" key="6">
    <source>
        <dbReference type="Proteomes" id="UP000332933"/>
    </source>
</evidence>
<dbReference type="Proteomes" id="UP000332933">
    <property type="component" value="Unassembled WGS sequence"/>
</dbReference>
<feature type="domain" description="STI1" evidence="3">
    <location>
        <begin position="126"/>
        <end position="166"/>
    </location>
</feature>
<reference evidence="5 6" key="1">
    <citation type="submission" date="2019-03" db="EMBL/GenBank/DDBJ databases">
        <authorList>
            <person name="Gaulin E."/>
            <person name="Dumas B."/>
        </authorList>
    </citation>
    <scope>NUCLEOTIDE SEQUENCE [LARGE SCALE GENOMIC DNA]</scope>
    <source>
        <strain evidence="5">CBS 568.67</strain>
    </source>
</reference>
<dbReference type="InterPro" id="IPR041243">
    <property type="entry name" value="STI1/HOP_DP"/>
</dbReference>
<dbReference type="AlphaFoldDB" id="A0A485KXP1"/>
<organism evidence="5 6">
    <name type="scientific">Aphanomyces stellatus</name>
    <dbReference type="NCBI Taxonomy" id="120398"/>
    <lineage>
        <taxon>Eukaryota</taxon>
        <taxon>Sar</taxon>
        <taxon>Stramenopiles</taxon>
        <taxon>Oomycota</taxon>
        <taxon>Saprolegniomycetes</taxon>
        <taxon>Saprolegniales</taxon>
        <taxon>Verrucalvaceae</taxon>
        <taxon>Aphanomyces</taxon>
    </lineage>
</organism>